<dbReference type="Proteomes" id="UP000634136">
    <property type="component" value="Unassembled WGS sequence"/>
</dbReference>
<proteinExistence type="predicted"/>
<comment type="caution">
    <text evidence="1">The sequence shown here is derived from an EMBL/GenBank/DDBJ whole genome shotgun (WGS) entry which is preliminary data.</text>
</comment>
<gene>
    <name evidence="1" type="ORF">G2W53_001273</name>
</gene>
<accession>A0A834XGX1</accession>
<sequence>MRRANAYNWFPIHPLSANSLLRESFLPPVISTIEQGQAEGTYTLFGGQNHCIVISIPPFLKELVASVKSWLIYEAGALNYNCQITPLITPDSQFPFRAPAVEPCHNTACPLVNPVKI</sequence>
<evidence type="ECO:0000313" key="1">
    <source>
        <dbReference type="EMBL" id="KAF7844368.1"/>
    </source>
</evidence>
<protein>
    <submittedName>
        <fullName evidence="1">Uncharacterized protein</fullName>
    </submittedName>
</protein>
<evidence type="ECO:0000313" key="2">
    <source>
        <dbReference type="Proteomes" id="UP000634136"/>
    </source>
</evidence>
<organism evidence="1 2">
    <name type="scientific">Senna tora</name>
    <dbReference type="NCBI Taxonomy" id="362788"/>
    <lineage>
        <taxon>Eukaryota</taxon>
        <taxon>Viridiplantae</taxon>
        <taxon>Streptophyta</taxon>
        <taxon>Embryophyta</taxon>
        <taxon>Tracheophyta</taxon>
        <taxon>Spermatophyta</taxon>
        <taxon>Magnoliopsida</taxon>
        <taxon>eudicotyledons</taxon>
        <taxon>Gunneridae</taxon>
        <taxon>Pentapetalae</taxon>
        <taxon>rosids</taxon>
        <taxon>fabids</taxon>
        <taxon>Fabales</taxon>
        <taxon>Fabaceae</taxon>
        <taxon>Caesalpinioideae</taxon>
        <taxon>Cassia clade</taxon>
        <taxon>Senna</taxon>
    </lineage>
</organism>
<dbReference type="EMBL" id="JAAIUW010000001">
    <property type="protein sequence ID" value="KAF7844368.1"/>
    <property type="molecule type" value="Genomic_DNA"/>
</dbReference>
<dbReference type="AlphaFoldDB" id="A0A834XGX1"/>
<keyword evidence="2" id="KW-1185">Reference proteome</keyword>
<reference evidence="1" key="1">
    <citation type="submission" date="2020-09" db="EMBL/GenBank/DDBJ databases">
        <title>Genome-Enabled Discovery of Anthraquinone Biosynthesis in Senna tora.</title>
        <authorList>
            <person name="Kang S.-H."/>
            <person name="Pandey R.P."/>
            <person name="Lee C.-M."/>
            <person name="Sim J.-S."/>
            <person name="Jeong J.-T."/>
            <person name="Choi B.-S."/>
            <person name="Jung M."/>
            <person name="Ginzburg D."/>
            <person name="Zhao K."/>
            <person name="Won S.Y."/>
            <person name="Oh T.-J."/>
            <person name="Yu Y."/>
            <person name="Kim N.-H."/>
            <person name="Lee O.R."/>
            <person name="Lee T.-H."/>
            <person name="Bashyal P."/>
            <person name="Kim T.-S."/>
            <person name="Lee W.-H."/>
            <person name="Kawkins C."/>
            <person name="Kim C.-K."/>
            <person name="Kim J.S."/>
            <person name="Ahn B.O."/>
            <person name="Rhee S.Y."/>
            <person name="Sohng J.K."/>
        </authorList>
    </citation>
    <scope>NUCLEOTIDE SEQUENCE</scope>
    <source>
        <tissue evidence="1">Leaf</tissue>
    </source>
</reference>
<name>A0A834XGX1_9FABA</name>